<evidence type="ECO:0000259" key="1">
    <source>
        <dbReference type="Pfam" id="PF06259"/>
    </source>
</evidence>
<name>A0A839QHQ4_9MICC</name>
<proteinExistence type="predicted"/>
<dbReference type="EMBL" id="JACHVS010000001">
    <property type="protein sequence ID" value="MBB2994274.1"/>
    <property type="molecule type" value="Genomic_DNA"/>
</dbReference>
<reference evidence="2 3" key="1">
    <citation type="submission" date="2020-08" db="EMBL/GenBank/DDBJ databases">
        <title>Sequencing the genomes of 1000 actinobacteria strains.</title>
        <authorList>
            <person name="Klenk H.-P."/>
        </authorList>
    </citation>
    <scope>NUCLEOTIDE SEQUENCE [LARGE SCALE GENOMIC DNA]</scope>
    <source>
        <strain evidence="2 3">DSM 22826</strain>
    </source>
</reference>
<sequence length="292" mass="30983">MRFPASYAELTLHATAQFERDKVRRAHLAPSARSALDGMAHALRGDSMNSAIPPRRLLYLDLDASEPLAAVAVGDPDTATHVTFQVSGSGIRASKALWGSVREAGGLYLAQQAVGIEGPCVISWLGYRAPGLVPALSNAAARQGAMRLAEDLAMFNRLRPCRAHLAIEAHSYGATVAALALEHLHGVVVVDVLATTGSAGSPRSLPPRIPQFDAVAPRDLTSFWGRLLSGRRLAGRRFAIGARPGLGLLAVSGHNTSQYLPDSRNPRHGYRDGDTLCLRNLALIASGLQPLA</sequence>
<dbReference type="Pfam" id="PF06259">
    <property type="entry name" value="Abhydrolase_8"/>
    <property type="match status" value="1"/>
</dbReference>
<organism evidence="2 3">
    <name type="scientific">Paeniglutamicibacter cryotolerans</name>
    <dbReference type="NCBI Taxonomy" id="670079"/>
    <lineage>
        <taxon>Bacteria</taxon>
        <taxon>Bacillati</taxon>
        <taxon>Actinomycetota</taxon>
        <taxon>Actinomycetes</taxon>
        <taxon>Micrococcales</taxon>
        <taxon>Micrococcaceae</taxon>
        <taxon>Paeniglutamicibacter</taxon>
    </lineage>
</organism>
<protein>
    <recommendedName>
        <fullName evidence="1">DUF1023 domain-containing protein</fullName>
    </recommendedName>
</protein>
<keyword evidence="3" id="KW-1185">Reference proteome</keyword>
<feature type="domain" description="DUF1023" evidence="1">
    <location>
        <begin position="66"/>
        <end position="200"/>
    </location>
</feature>
<evidence type="ECO:0000313" key="2">
    <source>
        <dbReference type="EMBL" id="MBB2994274.1"/>
    </source>
</evidence>
<dbReference type="AlphaFoldDB" id="A0A839QHQ4"/>
<dbReference type="Proteomes" id="UP000523000">
    <property type="component" value="Unassembled WGS sequence"/>
</dbReference>
<gene>
    <name evidence="2" type="ORF">E9229_000465</name>
</gene>
<dbReference type="RefSeq" id="WP_183509653.1">
    <property type="nucleotide sequence ID" value="NZ_BAABGK010000041.1"/>
</dbReference>
<accession>A0A839QHQ4</accession>
<comment type="caution">
    <text evidence="2">The sequence shown here is derived from an EMBL/GenBank/DDBJ whole genome shotgun (WGS) entry which is preliminary data.</text>
</comment>
<dbReference type="InterPro" id="IPR010427">
    <property type="entry name" value="DUF1023"/>
</dbReference>
<evidence type="ECO:0000313" key="3">
    <source>
        <dbReference type="Proteomes" id="UP000523000"/>
    </source>
</evidence>